<dbReference type="PANTHER" id="PTHR38731">
    <property type="entry name" value="LIPL45-RELATED LIPOPROTEIN-RELATED"/>
    <property type="match status" value="1"/>
</dbReference>
<protein>
    <submittedName>
        <fullName evidence="4">DUF6600 domain-containing protein</fullName>
    </submittedName>
</protein>
<feature type="compositionally biased region" description="Pro residues" evidence="1">
    <location>
        <begin position="753"/>
        <end position="763"/>
    </location>
</feature>
<evidence type="ECO:0000313" key="4">
    <source>
        <dbReference type="EMBL" id="MFC3111254.1"/>
    </source>
</evidence>
<dbReference type="InterPro" id="IPR006860">
    <property type="entry name" value="FecR"/>
</dbReference>
<feature type="signal peptide" evidence="2">
    <location>
        <begin position="1"/>
        <end position="25"/>
    </location>
</feature>
<feature type="compositionally biased region" description="Pro residues" evidence="1">
    <location>
        <begin position="686"/>
        <end position="702"/>
    </location>
</feature>
<feature type="compositionally biased region" description="Basic and acidic residues" evidence="1">
    <location>
        <begin position="782"/>
        <end position="808"/>
    </location>
</feature>
<dbReference type="Pfam" id="PF20245">
    <property type="entry name" value="DUF6600"/>
    <property type="match status" value="1"/>
</dbReference>
<evidence type="ECO:0000259" key="3">
    <source>
        <dbReference type="Pfam" id="PF04773"/>
    </source>
</evidence>
<evidence type="ECO:0000313" key="5">
    <source>
        <dbReference type="Proteomes" id="UP001595530"/>
    </source>
</evidence>
<accession>A0ABV7FAK6</accession>
<dbReference type="EMBL" id="JBHRTP010000105">
    <property type="protein sequence ID" value="MFC3111254.1"/>
    <property type="molecule type" value="Genomic_DNA"/>
</dbReference>
<gene>
    <name evidence="4" type="ORF">ACFOFO_25460</name>
</gene>
<feature type="region of interest" description="Disordered" evidence="1">
    <location>
        <begin position="482"/>
        <end position="808"/>
    </location>
</feature>
<organism evidence="4 5">
    <name type="scientific">Undibacterium arcticum</name>
    <dbReference type="NCBI Taxonomy" id="1762892"/>
    <lineage>
        <taxon>Bacteria</taxon>
        <taxon>Pseudomonadati</taxon>
        <taxon>Pseudomonadota</taxon>
        <taxon>Betaproteobacteria</taxon>
        <taxon>Burkholderiales</taxon>
        <taxon>Oxalobacteraceae</taxon>
        <taxon>Undibacterium</taxon>
    </lineage>
</organism>
<dbReference type="Gene3D" id="2.60.120.1440">
    <property type="match status" value="1"/>
</dbReference>
<name>A0ABV7FAK6_9BURK</name>
<sequence>MKAKRFTLTCLLFMAAALFGTAVLADPPGRVGRLSYISGPVSFAPAGLDNEWSLALTNRPVTTGDHLWSDQGGRAEVHIGSTAIRLGARTNVDVLNLDGRTTQLRIVQGTLNVRVRHLARDGLFEIDTPSAAVLVQRPGNYRIDVDPNGQQTTVSVRSGDVNVSGPNANFLLHDNQQATLFSDSPDYELTRLPPLDSFDRFWLARDQRQDRVRSLHYVPNDMTGYEDLDTYGSWTTVSTYGTVWYPSRVAVDWAPYRDGRWMWVEPWGWTWVDNAPWGFAPFHYGRWAYIQGRWGWCPGNIRARPVYAPALVAFVGGSGVSASISIASGPVVGWFPLGYREAYVPWYSASPTYVRQVNVANVTNVTNITSITNVTNVTNINYANRNVPSAITAVPGAVFRQSRMIAPSMLKTPAVQELARAPVIHGGAPIAPVQQSLIAGPATVRPPATVTSRPVVAINTPPLRPAPFAARQAEIAKQPDKPFQVTPLPLPPAPATSASGAAPAPGAAPSGKAPSIAGTQAPVRMIQPPHAGNPQPAVQSNAGRPPESRAMPQTGPTPGQAPAGVPSRPPEVVAPKSAAGTPANAPHPPDPRRPQAEERARPAVVPGQPPAMKAPEVPRAPQAEERVKPSATPVPPQPGRPIEAPRPPRTEERTQTMGQPAQPPAMTAPEVPRAPQAEERVKPGAAPVPPQPGRPIEVPRPPQAEERVRPGPSITPQAPQNVQPPLPRPREEVRPPQPQHPVPPLRVEERARPAPPPPQPPHPEVQQAPTPQGVPPPPPLREQGKPSERRRPPEKDKEKDKQKQEENR</sequence>
<feature type="domain" description="FecR protein" evidence="3">
    <location>
        <begin position="67"/>
        <end position="161"/>
    </location>
</feature>
<comment type="caution">
    <text evidence="4">The sequence shown here is derived from an EMBL/GenBank/DDBJ whole genome shotgun (WGS) entry which is preliminary data.</text>
</comment>
<evidence type="ECO:0000256" key="1">
    <source>
        <dbReference type="SAM" id="MobiDB-lite"/>
    </source>
</evidence>
<dbReference type="Proteomes" id="UP001595530">
    <property type="component" value="Unassembled WGS sequence"/>
</dbReference>
<reference evidence="5" key="1">
    <citation type="journal article" date="2019" name="Int. J. Syst. Evol. Microbiol.">
        <title>The Global Catalogue of Microorganisms (GCM) 10K type strain sequencing project: providing services to taxonomists for standard genome sequencing and annotation.</title>
        <authorList>
            <consortium name="The Broad Institute Genomics Platform"/>
            <consortium name="The Broad Institute Genome Sequencing Center for Infectious Disease"/>
            <person name="Wu L."/>
            <person name="Ma J."/>
        </authorList>
    </citation>
    <scope>NUCLEOTIDE SEQUENCE [LARGE SCALE GENOMIC DNA]</scope>
    <source>
        <strain evidence="5">KCTC 42986</strain>
    </source>
</reference>
<feature type="chain" id="PRO_5046555762" evidence="2">
    <location>
        <begin position="26"/>
        <end position="808"/>
    </location>
</feature>
<dbReference type="InterPro" id="IPR046535">
    <property type="entry name" value="DUF6600"/>
</dbReference>
<evidence type="ECO:0000256" key="2">
    <source>
        <dbReference type="SAM" id="SignalP"/>
    </source>
</evidence>
<feature type="compositionally biased region" description="Pro residues" evidence="1">
    <location>
        <begin position="632"/>
        <end position="645"/>
    </location>
</feature>
<keyword evidence="5" id="KW-1185">Reference proteome</keyword>
<feature type="compositionally biased region" description="Low complexity" evidence="1">
    <location>
        <begin position="495"/>
        <end position="518"/>
    </location>
</feature>
<dbReference type="Pfam" id="PF04773">
    <property type="entry name" value="FecR"/>
    <property type="match status" value="1"/>
</dbReference>
<proteinExistence type="predicted"/>
<feature type="compositionally biased region" description="Basic and acidic residues" evidence="1">
    <location>
        <begin position="589"/>
        <end position="601"/>
    </location>
</feature>
<feature type="compositionally biased region" description="Pro residues" evidence="1">
    <location>
        <begin position="735"/>
        <end position="744"/>
    </location>
</feature>
<dbReference type="PANTHER" id="PTHR38731:SF3">
    <property type="entry name" value="BLL6125 PROTEIN"/>
    <property type="match status" value="1"/>
</dbReference>
<keyword evidence="2" id="KW-0732">Signal</keyword>
<dbReference type="RefSeq" id="WP_390333399.1">
    <property type="nucleotide sequence ID" value="NZ_JBHRTP010000105.1"/>
</dbReference>